<evidence type="ECO:0000256" key="1">
    <source>
        <dbReference type="SAM" id="Phobius"/>
    </source>
</evidence>
<evidence type="ECO:0000313" key="2">
    <source>
        <dbReference type="EMBL" id="QJE72510.1"/>
    </source>
</evidence>
<name>A0A858R516_9PROT</name>
<gene>
    <name evidence="2" type="ORF">HHL28_04825</name>
</gene>
<sequence>MTSTAETAPAAPATLKDRAITALIWVGMLGAAWSLPVLDHVQAQKERALMESGHYYTPKMPAEYYLKQGE</sequence>
<accession>A0A858R516</accession>
<evidence type="ECO:0000313" key="3">
    <source>
        <dbReference type="Proteomes" id="UP000501891"/>
    </source>
</evidence>
<organism evidence="2 3">
    <name type="scientific">Aerophototrophica crusticola</name>
    <dbReference type="NCBI Taxonomy" id="1709002"/>
    <lineage>
        <taxon>Bacteria</taxon>
        <taxon>Pseudomonadati</taxon>
        <taxon>Pseudomonadota</taxon>
        <taxon>Alphaproteobacteria</taxon>
        <taxon>Rhodospirillales</taxon>
        <taxon>Rhodospirillaceae</taxon>
        <taxon>Aerophototrophica</taxon>
    </lineage>
</organism>
<keyword evidence="1" id="KW-0812">Transmembrane</keyword>
<keyword evidence="1" id="KW-1133">Transmembrane helix</keyword>
<keyword evidence="3" id="KW-1185">Reference proteome</keyword>
<reference evidence="2" key="1">
    <citation type="submission" date="2020-04" db="EMBL/GenBank/DDBJ databases">
        <title>A desert anoxygenic phototrophic bacterium fixes CO2 using RubisCO under aerobic conditions.</title>
        <authorList>
            <person name="Tang K."/>
        </authorList>
    </citation>
    <scope>NUCLEOTIDE SEQUENCE [LARGE SCALE GENOMIC DNA]</scope>
    <source>
        <strain evidence="2">MIMtkB3</strain>
    </source>
</reference>
<protein>
    <submittedName>
        <fullName evidence="2">Uncharacterized protein</fullName>
    </submittedName>
</protein>
<keyword evidence="1" id="KW-0472">Membrane</keyword>
<dbReference type="AlphaFoldDB" id="A0A858R516"/>
<proteinExistence type="predicted"/>
<feature type="transmembrane region" description="Helical" evidence="1">
    <location>
        <begin position="20"/>
        <end position="38"/>
    </location>
</feature>
<dbReference type="Proteomes" id="UP000501891">
    <property type="component" value="Chromosome"/>
</dbReference>
<dbReference type="EMBL" id="CP051775">
    <property type="protein sequence ID" value="QJE72510.1"/>
    <property type="molecule type" value="Genomic_DNA"/>
</dbReference>
<dbReference type="KEGG" id="acru:HHL28_04825"/>